<accession>A0A5A7PU60</accession>
<dbReference type="InterPro" id="IPR026961">
    <property type="entry name" value="PGG_dom"/>
</dbReference>
<dbReference type="InterPro" id="IPR002110">
    <property type="entry name" value="Ankyrin_rpt"/>
</dbReference>
<reference evidence="5" key="1">
    <citation type="journal article" date="2019" name="Curr. Biol.">
        <title>Genome Sequence of Striga asiatica Provides Insight into the Evolution of Plant Parasitism.</title>
        <authorList>
            <person name="Yoshida S."/>
            <person name="Kim S."/>
            <person name="Wafula E.K."/>
            <person name="Tanskanen J."/>
            <person name="Kim Y.M."/>
            <person name="Honaas L."/>
            <person name="Yang Z."/>
            <person name="Spallek T."/>
            <person name="Conn C.E."/>
            <person name="Ichihashi Y."/>
            <person name="Cheong K."/>
            <person name="Cui S."/>
            <person name="Der J.P."/>
            <person name="Gundlach H."/>
            <person name="Jiao Y."/>
            <person name="Hori C."/>
            <person name="Ishida J.K."/>
            <person name="Kasahara H."/>
            <person name="Kiba T."/>
            <person name="Kim M.S."/>
            <person name="Koo N."/>
            <person name="Laohavisit A."/>
            <person name="Lee Y.H."/>
            <person name="Lumba S."/>
            <person name="McCourt P."/>
            <person name="Mortimer J.C."/>
            <person name="Mutuku J.M."/>
            <person name="Nomura T."/>
            <person name="Sasaki-Sekimoto Y."/>
            <person name="Seto Y."/>
            <person name="Wang Y."/>
            <person name="Wakatake T."/>
            <person name="Sakakibara H."/>
            <person name="Demura T."/>
            <person name="Yamaguchi S."/>
            <person name="Yoneyama K."/>
            <person name="Manabe R.I."/>
            <person name="Nelson D.C."/>
            <person name="Schulman A.H."/>
            <person name="Timko M.P."/>
            <person name="dePamphilis C.W."/>
            <person name="Choi D."/>
            <person name="Shirasu K."/>
        </authorList>
    </citation>
    <scope>NUCLEOTIDE SEQUENCE [LARGE SCALE GENOMIC DNA]</scope>
    <source>
        <strain evidence="5">cv. UVA1</strain>
    </source>
</reference>
<evidence type="ECO:0000256" key="1">
    <source>
        <dbReference type="SAM" id="MobiDB-lite"/>
    </source>
</evidence>
<organism evidence="4 5">
    <name type="scientific">Striga asiatica</name>
    <name type="common">Asiatic witchweed</name>
    <name type="synonym">Buchnera asiatica</name>
    <dbReference type="NCBI Taxonomy" id="4170"/>
    <lineage>
        <taxon>Eukaryota</taxon>
        <taxon>Viridiplantae</taxon>
        <taxon>Streptophyta</taxon>
        <taxon>Embryophyta</taxon>
        <taxon>Tracheophyta</taxon>
        <taxon>Spermatophyta</taxon>
        <taxon>Magnoliopsida</taxon>
        <taxon>eudicotyledons</taxon>
        <taxon>Gunneridae</taxon>
        <taxon>Pentapetalae</taxon>
        <taxon>asterids</taxon>
        <taxon>lamiids</taxon>
        <taxon>Lamiales</taxon>
        <taxon>Orobanchaceae</taxon>
        <taxon>Buchnereae</taxon>
        <taxon>Striga</taxon>
    </lineage>
</organism>
<keyword evidence="2" id="KW-0472">Membrane</keyword>
<proteinExistence type="predicted"/>
<dbReference type="Pfam" id="PF12796">
    <property type="entry name" value="Ank_2"/>
    <property type="match status" value="1"/>
</dbReference>
<dbReference type="Pfam" id="PF13962">
    <property type="entry name" value="PGG"/>
    <property type="match status" value="1"/>
</dbReference>
<dbReference type="InterPro" id="IPR036770">
    <property type="entry name" value="Ankyrin_rpt-contain_sf"/>
</dbReference>
<dbReference type="OrthoDB" id="1925304at2759"/>
<feature type="region of interest" description="Disordered" evidence="1">
    <location>
        <begin position="59"/>
        <end position="90"/>
    </location>
</feature>
<evidence type="ECO:0000259" key="3">
    <source>
        <dbReference type="Pfam" id="PF13962"/>
    </source>
</evidence>
<dbReference type="Proteomes" id="UP000325081">
    <property type="component" value="Unassembled WGS sequence"/>
</dbReference>
<dbReference type="Gene3D" id="1.25.40.20">
    <property type="entry name" value="Ankyrin repeat-containing domain"/>
    <property type="match status" value="2"/>
</dbReference>
<comment type="caution">
    <text evidence="4">The sequence shown here is derived from an EMBL/GenBank/DDBJ whole genome shotgun (WGS) entry which is preliminary data.</text>
</comment>
<dbReference type="EMBL" id="BKCP01005072">
    <property type="protein sequence ID" value="GER36062.1"/>
    <property type="molecule type" value="Genomic_DNA"/>
</dbReference>
<name>A0A5A7PU60_STRAF</name>
<feature type="transmembrane region" description="Helical" evidence="2">
    <location>
        <begin position="546"/>
        <end position="566"/>
    </location>
</feature>
<evidence type="ECO:0000313" key="4">
    <source>
        <dbReference type="EMBL" id="GER36062.1"/>
    </source>
</evidence>
<dbReference type="PANTHER" id="PTHR24177">
    <property type="entry name" value="CASKIN"/>
    <property type="match status" value="1"/>
</dbReference>
<dbReference type="PANTHER" id="PTHR24177:SF435">
    <property type="entry name" value="ANKYRIN REPEAT-CONTAINING PROTEIN NPR4-LIKE"/>
    <property type="match status" value="1"/>
</dbReference>
<keyword evidence="5" id="KW-1185">Reference proteome</keyword>
<feature type="compositionally biased region" description="Pro residues" evidence="1">
    <location>
        <begin position="63"/>
        <end position="73"/>
    </location>
</feature>
<dbReference type="SMART" id="SM00248">
    <property type="entry name" value="ANK"/>
    <property type="match status" value="5"/>
</dbReference>
<feature type="transmembrane region" description="Helical" evidence="2">
    <location>
        <begin position="628"/>
        <end position="654"/>
    </location>
</feature>
<feature type="domain" description="PGG" evidence="3">
    <location>
        <begin position="540"/>
        <end position="653"/>
    </location>
</feature>
<feature type="compositionally biased region" description="Basic and acidic residues" evidence="1">
    <location>
        <begin position="78"/>
        <end position="90"/>
    </location>
</feature>
<dbReference type="AlphaFoldDB" id="A0A5A7PU60"/>
<protein>
    <submittedName>
        <fullName evidence="4">Ankyrin repeat-containing protein</fullName>
    </submittedName>
</protein>
<gene>
    <name evidence="4" type="ORF">STAS_12378</name>
</gene>
<keyword evidence="2" id="KW-1133">Transmembrane helix</keyword>
<feature type="transmembrane region" description="Helical" evidence="2">
    <location>
        <begin position="660"/>
        <end position="685"/>
    </location>
</feature>
<evidence type="ECO:0000256" key="2">
    <source>
        <dbReference type="SAM" id="Phobius"/>
    </source>
</evidence>
<sequence length="706" mass="78321">MASSPPTAADQSFPSYLTTINVSNFVSSKLSGDSRSSNYSSWKQQLLCLIEAHDLTRFIDGTIPPPNPPPSVPSPAAADDKDARSSRDDNNVAWRTDRVVKGWILGSLADPVLRTVAHLATARDVWAELEKNIGGPAPSTGPPQPQATEREWREYLPLYRATLMGEWDRAKQIIDHATTARIAFTLETSLHIAVGTGKALHFVQNLVDIMPDDLLGVKDELGYTALHVASLTGNTAAAKILVGRRPDLLCVPDNTGSFPVHLAALSAHGETLWYLISETKDDCFPSPYLGETGLKLLCIVIDADIFDVALYLAKKYTHLAALKLRDGTSALSRVALKDSAFSSGVRRFNFWERFIYSVPRAKANRQRKRTHELAFELVRCLCKNMESLDYKQASGIYVDVMLTAARLGVHEVIEELVATFPAAIYSRNFHSKQYIFHVAVENRSEKVFNLIYQTSSLRHQYSDLVDANGNTLLHLAARLAPPHKLNLVSGAALQMQRELQWFEEVKKFLHPYSRERMNNSRKTPKMVFTDEHKELKAEGEKWMKDTANSCTIAAALIATVVFAAAITVPGGNASNGFPFFSTKAAFIIFAVSDAISLFTSTTSLLMFLSILTSRYAEEDFLYALPKRLCIGLVTLFMSISFMMVAFSATLYIVFGREKAWILIPVAALACLPVTSFVLLQFPLLVDVISNTYGRGIFGKQSNRPFY</sequence>
<evidence type="ECO:0000313" key="5">
    <source>
        <dbReference type="Proteomes" id="UP000325081"/>
    </source>
</evidence>
<dbReference type="SUPFAM" id="SSF48403">
    <property type="entry name" value="Ankyrin repeat"/>
    <property type="match status" value="1"/>
</dbReference>
<keyword evidence="2" id="KW-0812">Transmembrane</keyword>
<dbReference type="GO" id="GO:0016020">
    <property type="term" value="C:membrane"/>
    <property type="evidence" value="ECO:0007669"/>
    <property type="project" value="TreeGrafter"/>
</dbReference>
<feature type="transmembrane region" description="Helical" evidence="2">
    <location>
        <begin position="586"/>
        <end position="608"/>
    </location>
</feature>